<dbReference type="GeneID" id="97763939"/>
<dbReference type="InterPro" id="IPR001633">
    <property type="entry name" value="EAL_dom"/>
</dbReference>
<organism evidence="2 3">
    <name type="scientific">Lonsdalea quercina</name>
    <dbReference type="NCBI Taxonomy" id="71657"/>
    <lineage>
        <taxon>Bacteria</taxon>
        <taxon>Pseudomonadati</taxon>
        <taxon>Pseudomonadota</taxon>
        <taxon>Gammaproteobacteria</taxon>
        <taxon>Enterobacterales</taxon>
        <taxon>Pectobacteriaceae</taxon>
        <taxon>Lonsdalea</taxon>
    </lineage>
</organism>
<accession>A0A1H3YLW3</accession>
<protein>
    <submittedName>
        <fullName evidence="2">EAL domain, c-di-GMP-specific phosphodiesterase class I (Or its enzymatically inactive variant)</fullName>
    </submittedName>
</protein>
<dbReference type="InterPro" id="IPR035919">
    <property type="entry name" value="EAL_sf"/>
</dbReference>
<dbReference type="eggNOG" id="COG2200">
    <property type="taxonomic scope" value="Bacteria"/>
</dbReference>
<dbReference type="AlphaFoldDB" id="A0A1H3YLW3"/>
<dbReference type="STRING" id="71657.SAMN02982996_01024"/>
<dbReference type="Proteomes" id="UP000187280">
    <property type="component" value="Unassembled WGS sequence"/>
</dbReference>
<dbReference type="Pfam" id="PF00563">
    <property type="entry name" value="EAL"/>
    <property type="match status" value="1"/>
</dbReference>
<name>A0A1H3YLW3_9GAMM</name>
<evidence type="ECO:0000259" key="1">
    <source>
        <dbReference type="PROSITE" id="PS50883"/>
    </source>
</evidence>
<gene>
    <name evidence="2" type="ORF">SAMN02982996_01024</name>
</gene>
<keyword evidence="3" id="KW-1185">Reference proteome</keyword>
<evidence type="ECO:0000313" key="2">
    <source>
        <dbReference type="EMBL" id="SEA11972.1"/>
    </source>
</evidence>
<reference evidence="2 3" key="1">
    <citation type="submission" date="2016-10" db="EMBL/GenBank/DDBJ databases">
        <authorList>
            <person name="de Groot N.N."/>
        </authorList>
    </citation>
    <scope>NUCLEOTIDE SEQUENCE [LARGE SCALE GENOMIC DNA]</scope>
    <source>
        <strain evidence="2 3">ATCC 29281</strain>
    </source>
</reference>
<dbReference type="RefSeq" id="WP_026742706.1">
    <property type="nucleotide sequence ID" value="NZ_FNQS01000002.1"/>
</dbReference>
<evidence type="ECO:0000313" key="3">
    <source>
        <dbReference type="Proteomes" id="UP000187280"/>
    </source>
</evidence>
<dbReference type="Gene3D" id="3.20.20.450">
    <property type="entry name" value="EAL domain"/>
    <property type="match status" value="1"/>
</dbReference>
<dbReference type="PROSITE" id="PS50883">
    <property type="entry name" value="EAL"/>
    <property type="match status" value="1"/>
</dbReference>
<dbReference type="SMART" id="SM00052">
    <property type="entry name" value="EAL"/>
    <property type="match status" value="1"/>
</dbReference>
<dbReference type="EMBL" id="FNQS01000002">
    <property type="protein sequence ID" value="SEA11972.1"/>
    <property type="molecule type" value="Genomic_DNA"/>
</dbReference>
<sequence length="244" mass="27658">MRIQLDVEYISNYLFSPVYSLDARLLAVEMTGRFHSAAGNLTMPHSILLSLLDRSQKIALFKEQLLIIKSKASWFRDNQVMVLLKIDRALSELIIRDEKIKDTLSALSFIQLEINEIYPNLDQGKENPNILALSQLFNLWLDNFGSGKTNLKPFYDGLFRHVKLDPRFVQRLLARPTEVSMINPMLSVIKKHNSGMMVIAQGIDSPALLEQSYDLDISGVQGQLWPAVPLDQLDQKLPAAVCYG</sequence>
<dbReference type="SUPFAM" id="SSF141868">
    <property type="entry name" value="EAL domain-like"/>
    <property type="match status" value="1"/>
</dbReference>
<feature type="domain" description="EAL" evidence="1">
    <location>
        <begin position="1"/>
        <end position="242"/>
    </location>
</feature>
<proteinExistence type="predicted"/>